<dbReference type="InterPro" id="IPR014515">
    <property type="entry name" value="UCP921964"/>
</dbReference>
<sequence length="145" mass="16473">MQKLYEVAGQVMGFFDAFKGSQPAIDNEKILIVRGRSRSVIPLDQFHDKINEIGELLGGKEVTSDEKIRDILELGDKHIQSKEEPTTAVDSHGFTRMKKELEGMGLVVEYKVFELPDCDVIIAIWEDKHELPPLYVEVTVSDNER</sequence>
<evidence type="ECO:0000313" key="1">
    <source>
        <dbReference type="EMBL" id="PWB85796.1"/>
    </source>
</evidence>
<keyword evidence="2" id="KW-1185">Reference proteome</keyword>
<dbReference type="OrthoDB" id="64462at2157"/>
<organism evidence="1 2">
    <name type="scientific">Methanobrevibacter woesei</name>
    <dbReference type="NCBI Taxonomy" id="190976"/>
    <lineage>
        <taxon>Archaea</taxon>
        <taxon>Methanobacteriati</taxon>
        <taxon>Methanobacteriota</taxon>
        <taxon>Methanomada group</taxon>
        <taxon>Methanobacteria</taxon>
        <taxon>Methanobacteriales</taxon>
        <taxon>Methanobacteriaceae</taxon>
        <taxon>Methanobrevibacter</taxon>
    </lineage>
</organism>
<dbReference type="AlphaFoldDB" id="A0A2U1S6Q1"/>
<dbReference type="Pfam" id="PF09893">
    <property type="entry name" value="DUF2120"/>
    <property type="match status" value="1"/>
</dbReference>
<dbReference type="RefSeq" id="WP_116669446.1">
    <property type="nucleotide sequence ID" value="NZ_MZGU01000004.1"/>
</dbReference>
<dbReference type="EMBL" id="MZGU01000004">
    <property type="protein sequence ID" value="PWB85796.1"/>
    <property type="molecule type" value="Genomic_DNA"/>
</dbReference>
<name>A0A2U1S6Q1_9EURY</name>
<comment type="caution">
    <text evidence="1">The sequence shown here is derived from an EMBL/GenBank/DDBJ whole genome shotgun (WGS) entry which is preliminary data.</text>
</comment>
<reference evidence="1 2" key="1">
    <citation type="submission" date="2017-03" db="EMBL/GenBank/DDBJ databases">
        <title>Genome sequence of Methanobrevibacter wosei.</title>
        <authorList>
            <person name="Poehlein A."/>
            <person name="Seedorf H."/>
            <person name="Daniel R."/>
        </authorList>
    </citation>
    <scope>NUCLEOTIDE SEQUENCE [LARGE SCALE GENOMIC DNA]</scope>
    <source>
        <strain evidence="1 2">DSM 11979</strain>
    </source>
</reference>
<protein>
    <recommendedName>
        <fullName evidence="3">DUF2120 domain-containing protein</fullName>
    </recommendedName>
</protein>
<evidence type="ECO:0000313" key="2">
    <source>
        <dbReference type="Proteomes" id="UP000245577"/>
    </source>
</evidence>
<proteinExistence type="predicted"/>
<dbReference type="Proteomes" id="UP000245577">
    <property type="component" value="Unassembled WGS sequence"/>
</dbReference>
<evidence type="ECO:0008006" key="3">
    <source>
        <dbReference type="Google" id="ProtNLM"/>
    </source>
</evidence>
<gene>
    <name evidence="1" type="ORF">MBBWO_06420</name>
</gene>
<accession>A0A2U1S6Q1</accession>